<organism evidence="1 2">
    <name type="scientific">Achromobacter marplatensis</name>
    <dbReference type="NCBI Taxonomy" id="470868"/>
    <lineage>
        <taxon>Bacteria</taxon>
        <taxon>Pseudomonadati</taxon>
        <taxon>Pseudomonadota</taxon>
        <taxon>Betaproteobacteria</taxon>
        <taxon>Burkholderiales</taxon>
        <taxon>Alcaligenaceae</taxon>
        <taxon>Achromobacter</taxon>
    </lineage>
</organism>
<dbReference type="Proteomes" id="UP000252124">
    <property type="component" value="Unassembled WGS sequence"/>
</dbReference>
<evidence type="ECO:0000313" key="1">
    <source>
        <dbReference type="EMBL" id="RBP12146.1"/>
    </source>
</evidence>
<protein>
    <submittedName>
        <fullName evidence="1">Biofilm formation regulator BssS-like protein</fullName>
    </submittedName>
</protein>
<reference evidence="1 2" key="1">
    <citation type="submission" date="2018-06" db="EMBL/GenBank/DDBJ databases">
        <title>Genomic Encyclopedia of Type Strains, Phase III (KMG-III): the genomes of soil and plant-associated and newly described type strains.</title>
        <authorList>
            <person name="Whitman W."/>
        </authorList>
    </citation>
    <scope>NUCLEOTIDE SEQUENCE [LARGE SCALE GENOMIC DNA]</scope>
    <source>
        <strain evidence="1 2">CECT 7342</strain>
    </source>
</reference>
<dbReference type="GeneID" id="99734023"/>
<keyword evidence="2" id="KW-1185">Reference proteome</keyword>
<dbReference type="EMBL" id="QNRM01000020">
    <property type="protein sequence ID" value="RBP12146.1"/>
    <property type="molecule type" value="Genomic_DNA"/>
</dbReference>
<sequence>MLDRDFKDGEPVLPVTGWAMMPVVEYDSLLVRLDFITQAAQSPDEASRGRVYALTSEQIQLLLESLQTQLRTLNAPLVAARPH</sequence>
<dbReference type="Pfam" id="PF13991">
    <property type="entry name" value="BssS"/>
    <property type="match status" value="1"/>
</dbReference>
<accession>A0ABX9G1G9</accession>
<proteinExistence type="predicted"/>
<comment type="caution">
    <text evidence="1">The sequence shown here is derived from an EMBL/GenBank/DDBJ whole genome shotgun (WGS) entry which is preliminary data.</text>
</comment>
<name>A0ABX9G1G9_9BURK</name>
<dbReference type="RefSeq" id="WP_088591307.1">
    <property type="nucleotide sequence ID" value="NZ_CADIJU010000026.1"/>
</dbReference>
<dbReference type="InterPro" id="IPR025730">
    <property type="entry name" value="Biofilm_BssS"/>
</dbReference>
<gene>
    <name evidence="1" type="ORF">DFP87_12051</name>
</gene>
<evidence type="ECO:0000313" key="2">
    <source>
        <dbReference type="Proteomes" id="UP000252124"/>
    </source>
</evidence>